<dbReference type="Pfam" id="PF09821">
    <property type="entry name" value="AAA_assoc_C"/>
    <property type="match status" value="1"/>
</dbReference>
<sequence>MRRHCRLHHSLTPSPRSDSVHTTSAVTDPAVITVRGLHKHFTSPDGGVLPVLQDIDLTVREGEIVALLGTSGSGKSTLLRHIAGLRAPSAGTVHYRGTPVNGPNPGTAMLFQSFALMPWLTVQQNVELGLQAQGVDPIARRERALAGIDMVGLDGFENAYPKELSGGMRQRVGFARALVVEPDVLLMDEPFSALDVLTAQTLRHELTGLLTRPGSATRTALLVTHSIEEAVQLADRILILGTDPGTIEVELRVDLPRPRNRRTRGFEALIEDAYESLTGERAELPPTLGTHDPLRAAAPLPHADVEQLTGLLEELDGRGGSVDLPSLADALNYAVDDLMPLVEAAETLAYARIRAGELRLTTTGSGFARADILTRKRLFAAAVLANVPLIATMRTLLIASGSGRLREHHVTERLCASSSERASRQQLNTAITWGRYAELFEYDARDRVLLLPREDHAAGHAAGQAAGQAAGDKR</sequence>
<dbReference type="PANTHER" id="PTHR42788">
    <property type="entry name" value="TAURINE IMPORT ATP-BINDING PROTEIN-RELATED"/>
    <property type="match status" value="1"/>
</dbReference>
<gene>
    <name evidence="6" type="ORF">DEJ49_34685</name>
</gene>
<dbReference type="Pfam" id="PF00005">
    <property type="entry name" value="ABC_tran"/>
    <property type="match status" value="1"/>
</dbReference>
<keyword evidence="3 6" id="KW-0067">ATP-binding</keyword>
<evidence type="ECO:0000256" key="3">
    <source>
        <dbReference type="ARBA" id="ARBA00022840"/>
    </source>
</evidence>
<evidence type="ECO:0000259" key="5">
    <source>
        <dbReference type="PROSITE" id="PS50893"/>
    </source>
</evidence>
<dbReference type="AlphaFoldDB" id="A0A5P2CWT9"/>
<keyword evidence="2" id="KW-0547">Nucleotide-binding</keyword>
<dbReference type="GO" id="GO:0016887">
    <property type="term" value="F:ATP hydrolysis activity"/>
    <property type="evidence" value="ECO:0007669"/>
    <property type="project" value="InterPro"/>
</dbReference>
<feature type="region of interest" description="Disordered" evidence="4">
    <location>
        <begin position="1"/>
        <end position="24"/>
    </location>
</feature>
<dbReference type="InterPro" id="IPR050166">
    <property type="entry name" value="ABC_transporter_ATP-bind"/>
</dbReference>
<name>A0A5P2CWT9_STRVZ</name>
<feature type="domain" description="ABC transporter" evidence="5">
    <location>
        <begin position="32"/>
        <end position="267"/>
    </location>
</feature>
<dbReference type="InterPro" id="IPR027417">
    <property type="entry name" value="P-loop_NTPase"/>
</dbReference>
<dbReference type="EMBL" id="CP029191">
    <property type="protein sequence ID" value="QES46457.1"/>
    <property type="molecule type" value="Genomic_DNA"/>
</dbReference>
<dbReference type="InterPro" id="IPR017871">
    <property type="entry name" value="ABC_transporter-like_CS"/>
</dbReference>
<evidence type="ECO:0000313" key="6">
    <source>
        <dbReference type="EMBL" id="QES46457.1"/>
    </source>
</evidence>
<dbReference type="Gene3D" id="3.40.50.300">
    <property type="entry name" value="P-loop containing nucleotide triphosphate hydrolases"/>
    <property type="match status" value="1"/>
</dbReference>
<organism evidence="6 7">
    <name type="scientific">Streptomyces venezuelae</name>
    <dbReference type="NCBI Taxonomy" id="54571"/>
    <lineage>
        <taxon>Bacteria</taxon>
        <taxon>Bacillati</taxon>
        <taxon>Actinomycetota</taxon>
        <taxon>Actinomycetes</taxon>
        <taxon>Kitasatosporales</taxon>
        <taxon>Streptomycetaceae</taxon>
        <taxon>Streptomyces</taxon>
    </lineage>
</organism>
<accession>A0A5P2CWT9</accession>
<dbReference type="SUPFAM" id="SSF52540">
    <property type="entry name" value="P-loop containing nucleoside triphosphate hydrolases"/>
    <property type="match status" value="1"/>
</dbReference>
<dbReference type="Proteomes" id="UP000324015">
    <property type="component" value="Chromosome"/>
</dbReference>
<evidence type="ECO:0000256" key="2">
    <source>
        <dbReference type="ARBA" id="ARBA00022741"/>
    </source>
</evidence>
<reference evidence="6 7" key="1">
    <citation type="submission" date="2018-05" db="EMBL/GenBank/DDBJ databases">
        <title>Streptomyces venezuelae.</title>
        <authorList>
            <person name="Kim W."/>
            <person name="Lee N."/>
            <person name="Cho B.-K."/>
        </authorList>
    </citation>
    <scope>NUCLEOTIDE SEQUENCE [LARGE SCALE GENOMIC DNA]</scope>
    <source>
        <strain evidence="6 7">ATCC 14585</strain>
    </source>
</reference>
<dbReference type="SMART" id="SM00382">
    <property type="entry name" value="AAA"/>
    <property type="match status" value="1"/>
</dbReference>
<dbReference type="PROSITE" id="PS50893">
    <property type="entry name" value="ABC_TRANSPORTER_2"/>
    <property type="match status" value="1"/>
</dbReference>
<dbReference type="GO" id="GO:0005524">
    <property type="term" value="F:ATP binding"/>
    <property type="evidence" value="ECO:0007669"/>
    <property type="project" value="UniProtKB-KW"/>
</dbReference>
<keyword evidence="1" id="KW-0813">Transport</keyword>
<feature type="compositionally biased region" description="Polar residues" evidence="4">
    <location>
        <begin position="11"/>
        <end position="24"/>
    </location>
</feature>
<proteinExistence type="predicted"/>
<evidence type="ECO:0000256" key="4">
    <source>
        <dbReference type="SAM" id="MobiDB-lite"/>
    </source>
</evidence>
<dbReference type="InterPro" id="IPR003439">
    <property type="entry name" value="ABC_transporter-like_ATP-bd"/>
</dbReference>
<dbReference type="InterPro" id="IPR003593">
    <property type="entry name" value="AAA+_ATPase"/>
</dbReference>
<dbReference type="PANTHER" id="PTHR42788:SF13">
    <property type="entry name" value="ALIPHATIC SULFONATES IMPORT ATP-BINDING PROTEIN SSUB"/>
    <property type="match status" value="1"/>
</dbReference>
<dbReference type="InterPro" id="IPR018632">
    <property type="entry name" value="AAA-associated_dom_C"/>
</dbReference>
<dbReference type="PROSITE" id="PS00211">
    <property type="entry name" value="ABC_TRANSPORTER_1"/>
    <property type="match status" value="1"/>
</dbReference>
<dbReference type="CDD" id="cd03293">
    <property type="entry name" value="ABC_NrtD_SsuB_transporters"/>
    <property type="match status" value="1"/>
</dbReference>
<protein>
    <submittedName>
        <fullName evidence="6">Nitrate ABC transporter ATP-binding protein</fullName>
    </submittedName>
</protein>
<evidence type="ECO:0000313" key="7">
    <source>
        <dbReference type="Proteomes" id="UP000324015"/>
    </source>
</evidence>
<evidence type="ECO:0000256" key="1">
    <source>
        <dbReference type="ARBA" id="ARBA00022448"/>
    </source>
</evidence>